<evidence type="ECO:0000256" key="1">
    <source>
        <dbReference type="SAM" id="MobiDB-lite"/>
    </source>
</evidence>
<feature type="compositionally biased region" description="Polar residues" evidence="1">
    <location>
        <begin position="36"/>
        <end position="49"/>
    </location>
</feature>
<protein>
    <submittedName>
        <fullName evidence="2">Uncharacterized protein</fullName>
    </submittedName>
</protein>
<name>A0A5E4MT93_9HEMI</name>
<feature type="compositionally biased region" description="Basic and acidic residues" evidence="1">
    <location>
        <begin position="53"/>
        <end position="68"/>
    </location>
</feature>
<keyword evidence="3" id="KW-1185">Reference proteome</keyword>
<dbReference type="EMBL" id="CABPRJ010000957">
    <property type="protein sequence ID" value="VVC32625.1"/>
    <property type="molecule type" value="Genomic_DNA"/>
</dbReference>
<sequence length="95" mass="9995">MTEPFTACEMRENAENRTTALMIDGATKRKPEGTERSSGVNADGNTDCTARSPDPESIIRNERGEKTAKNGGGSGGGGPAVDATAFRSSFKRTGR</sequence>
<feature type="compositionally biased region" description="Basic and acidic residues" evidence="1">
    <location>
        <begin position="26"/>
        <end position="35"/>
    </location>
</feature>
<reference evidence="2 3" key="1">
    <citation type="submission" date="2019-08" db="EMBL/GenBank/DDBJ databases">
        <authorList>
            <person name="Alioto T."/>
            <person name="Alioto T."/>
            <person name="Gomez Garrido J."/>
        </authorList>
    </citation>
    <scope>NUCLEOTIDE SEQUENCE [LARGE SCALE GENOMIC DNA]</scope>
</reference>
<dbReference type="Proteomes" id="UP000325440">
    <property type="component" value="Unassembled WGS sequence"/>
</dbReference>
<organism evidence="2 3">
    <name type="scientific">Cinara cedri</name>
    <dbReference type="NCBI Taxonomy" id="506608"/>
    <lineage>
        <taxon>Eukaryota</taxon>
        <taxon>Metazoa</taxon>
        <taxon>Ecdysozoa</taxon>
        <taxon>Arthropoda</taxon>
        <taxon>Hexapoda</taxon>
        <taxon>Insecta</taxon>
        <taxon>Pterygota</taxon>
        <taxon>Neoptera</taxon>
        <taxon>Paraneoptera</taxon>
        <taxon>Hemiptera</taxon>
        <taxon>Sternorrhyncha</taxon>
        <taxon>Aphidomorpha</taxon>
        <taxon>Aphidoidea</taxon>
        <taxon>Aphididae</taxon>
        <taxon>Lachninae</taxon>
        <taxon>Cinara</taxon>
    </lineage>
</organism>
<accession>A0A5E4MT93</accession>
<feature type="region of interest" description="Disordered" evidence="1">
    <location>
        <begin position="1"/>
        <end position="95"/>
    </location>
</feature>
<evidence type="ECO:0000313" key="2">
    <source>
        <dbReference type="EMBL" id="VVC32625.1"/>
    </source>
</evidence>
<gene>
    <name evidence="2" type="ORF">CINCED_3A018884</name>
</gene>
<dbReference type="AlphaFoldDB" id="A0A5E4MT93"/>
<evidence type="ECO:0000313" key="3">
    <source>
        <dbReference type="Proteomes" id="UP000325440"/>
    </source>
</evidence>
<proteinExistence type="predicted"/>
<feature type="compositionally biased region" description="Gly residues" evidence="1">
    <location>
        <begin position="70"/>
        <end position="79"/>
    </location>
</feature>